<dbReference type="RefSeq" id="WP_209646147.1">
    <property type="nucleotide sequence ID" value="NZ_JAGINW010000001.1"/>
</dbReference>
<keyword evidence="2" id="KW-1185">Reference proteome</keyword>
<evidence type="ECO:0000313" key="2">
    <source>
        <dbReference type="Proteomes" id="UP001519332"/>
    </source>
</evidence>
<dbReference type="Proteomes" id="UP001519332">
    <property type="component" value="Unassembled WGS sequence"/>
</dbReference>
<gene>
    <name evidence="1" type="ORF">JOF56_009725</name>
</gene>
<reference evidence="1 2" key="1">
    <citation type="submission" date="2021-03" db="EMBL/GenBank/DDBJ databases">
        <title>Sequencing the genomes of 1000 actinobacteria strains.</title>
        <authorList>
            <person name="Klenk H.-P."/>
        </authorList>
    </citation>
    <scope>NUCLEOTIDE SEQUENCE [LARGE SCALE GENOMIC DNA]</scope>
    <source>
        <strain evidence="1 2">DSM 46670</strain>
    </source>
</reference>
<protein>
    <submittedName>
        <fullName evidence="1">Uncharacterized protein</fullName>
    </submittedName>
</protein>
<organism evidence="1 2">
    <name type="scientific">Kibdelosporangium banguiense</name>
    <dbReference type="NCBI Taxonomy" id="1365924"/>
    <lineage>
        <taxon>Bacteria</taxon>
        <taxon>Bacillati</taxon>
        <taxon>Actinomycetota</taxon>
        <taxon>Actinomycetes</taxon>
        <taxon>Pseudonocardiales</taxon>
        <taxon>Pseudonocardiaceae</taxon>
        <taxon>Kibdelosporangium</taxon>
    </lineage>
</organism>
<comment type="caution">
    <text evidence="1">The sequence shown here is derived from an EMBL/GenBank/DDBJ whole genome shotgun (WGS) entry which is preliminary data.</text>
</comment>
<sequence>MHTHRVETAVAAFTGAVQGLAGTVFPWADRIRVHQSWSYEWWSTTEEIELPPTEKTTVTAAPATKNGA</sequence>
<name>A0ABS4TY67_9PSEU</name>
<accession>A0ABS4TY67</accession>
<dbReference type="EMBL" id="JAGINW010000001">
    <property type="protein sequence ID" value="MBP2329340.1"/>
    <property type="molecule type" value="Genomic_DNA"/>
</dbReference>
<proteinExistence type="predicted"/>
<evidence type="ECO:0000313" key="1">
    <source>
        <dbReference type="EMBL" id="MBP2329340.1"/>
    </source>
</evidence>